<name>A0A168J1C3_MUCCL</name>
<feature type="region of interest" description="Disordered" evidence="4">
    <location>
        <begin position="805"/>
        <end position="825"/>
    </location>
</feature>
<feature type="region of interest" description="Disordered" evidence="4">
    <location>
        <begin position="223"/>
        <end position="242"/>
    </location>
</feature>
<keyword evidence="3" id="KW-0862">Zinc</keyword>
<feature type="region of interest" description="Disordered" evidence="4">
    <location>
        <begin position="273"/>
        <end position="438"/>
    </location>
</feature>
<evidence type="ECO:0000259" key="5">
    <source>
        <dbReference type="SMART" id="SM00249"/>
    </source>
</evidence>
<keyword evidence="2" id="KW-0863">Zinc-finger</keyword>
<gene>
    <name evidence="6" type="ORF">MUCCIDRAFT_114114</name>
</gene>
<dbReference type="GO" id="GO:0008270">
    <property type="term" value="F:zinc ion binding"/>
    <property type="evidence" value="ECO:0007669"/>
    <property type="project" value="UniProtKB-KW"/>
</dbReference>
<feature type="domain" description="Zinc finger PHD-type" evidence="5">
    <location>
        <begin position="488"/>
        <end position="540"/>
    </location>
</feature>
<reference evidence="6 7" key="1">
    <citation type="submission" date="2015-06" db="EMBL/GenBank/DDBJ databases">
        <title>Expansion of signal transduction pathways in fungi by whole-genome duplication.</title>
        <authorList>
            <consortium name="DOE Joint Genome Institute"/>
            <person name="Corrochano L.M."/>
            <person name="Kuo A."/>
            <person name="Marcet-Houben M."/>
            <person name="Polaino S."/>
            <person name="Salamov A."/>
            <person name="Villalobos J.M."/>
            <person name="Alvarez M.I."/>
            <person name="Avalos J."/>
            <person name="Benito E.P."/>
            <person name="Benoit I."/>
            <person name="Burger G."/>
            <person name="Camino L.P."/>
            <person name="Canovas D."/>
            <person name="Cerda-Olmedo E."/>
            <person name="Cheng J.-F."/>
            <person name="Dominguez A."/>
            <person name="Elias M."/>
            <person name="Eslava A.P."/>
            <person name="Glaser F."/>
            <person name="Grimwood J."/>
            <person name="Gutierrez G."/>
            <person name="Heitman J."/>
            <person name="Henrissat B."/>
            <person name="Iturriaga E.A."/>
            <person name="Lang B.F."/>
            <person name="Lavin J.L."/>
            <person name="Lee S."/>
            <person name="Li W."/>
            <person name="Lindquist E."/>
            <person name="Lopez-Garcia S."/>
            <person name="Luque E.M."/>
            <person name="Marcos A.T."/>
            <person name="Martin J."/>
            <person name="Mccluskey K."/>
            <person name="Medina H.R."/>
            <person name="Miralles-Duran A."/>
            <person name="Miyazaki A."/>
            <person name="Munoz-Torres E."/>
            <person name="Oguiza J.A."/>
            <person name="Ohm R."/>
            <person name="Olmedo M."/>
            <person name="Orejas M."/>
            <person name="Ortiz-Castellanos L."/>
            <person name="Pisabarro A.G."/>
            <person name="Rodriguez-Romero J."/>
            <person name="Ruiz-Herrera J."/>
            <person name="Ruiz-Vazquez R."/>
            <person name="Sanz C."/>
            <person name="Schackwitz W."/>
            <person name="Schmutz J."/>
            <person name="Shahriari M."/>
            <person name="Shelest E."/>
            <person name="Silva-Franco F."/>
            <person name="Soanes D."/>
            <person name="Syed K."/>
            <person name="Tagua V.G."/>
            <person name="Talbot N.J."/>
            <person name="Thon M."/>
            <person name="De Vries R.P."/>
            <person name="Wiebenga A."/>
            <person name="Yadav J.S."/>
            <person name="Braun E.L."/>
            <person name="Baker S."/>
            <person name="Garre V."/>
            <person name="Horwitz B."/>
            <person name="Torres-Martinez S."/>
            <person name="Idnurm A."/>
            <person name="Herrera-Estrella A."/>
            <person name="Gabaldon T."/>
            <person name="Grigoriev I.V."/>
        </authorList>
    </citation>
    <scope>NUCLEOTIDE SEQUENCE [LARGE SCALE GENOMIC DNA]</scope>
    <source>
        <strain evidence="6 7">CBS 277.49</strain>
    </source>
</reference>
<dbReference type="InterPro" id="IPR011011">
    <property type="entry name" value="Znf_FYVE_PHD"/>
</dbReference>
<feature type="compositionally biased region" description="Low complexity" evidence="4">
    <location>
        <begin position="27"/>
        <end position="36"/>
    </location>
</feature>
<keyword evidence="1" id="KW-0479">Metal-binding</keyword>
<protein>
    <recommendedName>
        <fullName evidence="5">Zinc finger PHD-type domain-containing protein</fullName>
    </recommendedName>
</protein>
<feature type="compositionally biased region" description="Low complexity" evidence="4">
    <location>
        <begin position="223"/>
        <end position="238"/>
    </location>
</feature>
<dbReference type="Proteomes" id="UP000077051">
    <property type="component" value="Unassembled WGS sequence"/>
</dbReference>
<feature type="region of interest" description="Disordered" evidence="4">
    <location>
        <begin position="20"/>
        <end position="53"/>
    </location>
</feature>
<accession>A0A168J1C3</accession>
<feature type="compositionally biased region" description="Acidic residues" evidence="4">
    <location>
        <begin position="391"/>
        <end position="400"/>
    </location>
</feature>
<evidence type="ECO:0000313" key="6">
    <source>
        <dbReference type="EMBL" id="OAD00625.1"/>
    </source>
</evidence>
<dbReference type="OrthoDB" id="2209589at2759"/>
<evidence type="ECO:0000256" key="1">
    <source>
        <dbReference type="ARBA" id="ARBA00022723"/>
    </source>
</evidence>
<evidence type="ECO:0000313" key="7">
    <source>
        <dbReference type="Proteomes" id="UP000077051"/>
    </source>
</evidence>
<feature type="compositionally biased region" description="Polar residues" evidence="4">
    <location>
        <begin position="403"/>
        <end position="412"/>
    </location>
</feature>
<sequence>MNTSSDSSSKSPVVAVVTSSYHHVSTDDSSSPTASSFQTRVGTVPSFAPKNQSLRDMHMGTTTLALKLEPSIPSKVSSNSQRTTPFNVSVFSGPHYQPEKYTVKSSADYGGGSSKHFLPDHFPPSTTEARYLMPSLEHHFQNALKDGSHFASYSDYNPEDPENFRHAYGVQHQPSSLIELYMNPDGASQSSYVATTNVFTYNPTRLQQDRPHVAPPAAQQFLDQSYPSSTSSPQTDTSSQDERVNQILEAANLLDFNNEFSFTNDTTDHMENNVQQQQHSTATWPTAQAAAATDSDTDGESSDSHQACRVKTERGSDVYYESEPSPFKRDQQGKPKKRALSPPTYTSKNLSQQHQHQHQHQHQKSIKGSRRTAGKTIARLPSSNASTSFHDDDDEEEEDIAMSISSTPTSPRVDTVAPSDTNQHDGNGNDNDNDAHSDKTSVVAVVETTEKRPKIEQRTIPTKTLTINKCRDWGKFLQSWRIKKRPSICSICMDPVISSEAPSVVYCDSPQCDVLIHRSCLNRTELPMLVQKYWLCDKCFFLDTMDQDCPFVVTCALCPNTHGLFCKLSPYLHDIPWVHFTCAKVFQARPGDFNYQPDLGEYEARFDLIPIDKFAKTCEFCTDPIYASYGAKVTCSDCDKSFHVTCAQMNQVLVSLKSGNARCLSHFNHDEKADQQIQRSKDYCTWISLKEAYLLRQFNKDSRMFAIDIWKALAKDAAVSSFSMGNRKINAHYIRFLQRIKHVHYPVEDTLYSQWINYTLAFFNAVYSARDMESYTVSFSSELFASHKLIWKHYNFWKDVNEASSQQPLPSSETATAAETARRGDSSVIDYTDNHGYEDHMGTTTTTHDAASEELVEIMDPNSPWLMPPHLKSPHQICSICKKTKLPAEVCANLGITEEYLKNLETTRDKRPPGHTGNKSYWDPRVFIQCSKCLSILHCGCPETPIKKHPEK</sequence>
<dbReference type="STRING" id="747725.A0A168J1C3"/>
<dbReference type="Pfam" id="PF13832">
    <property type="entry name" value="zf-HC5HC2H_2"/>
    <property type="match status" value="1"/>
</dbReference>
<dbReference type="AlphaFoldDB" id="A0A168J1C3"/>
<evidence type="ECO:0000256" key="3">
    <source>
        <dbReference type="ARBA" id="ARBA00022833"/>
    </source>
</evidence>
<dbReference type="InterPro" id="IPR001965">
    <property type="entry name" value="Znf_PHD"/>
</dbReference>
<dbReference type="InterPro" id="IPR013083">
    <property type="entry name" value="Znf_RING/FYVE/PHD"/>
</dbReference>
<feature type="compositionally biased region" description="Basic residues" evidence="4">
    <location>
        <begin position="355"/>
        <end position="373"/>
    </location>
</feature>
<dbReference type="VEuPathDB" id="FungiDB:MUCCIDRAFT_114114"/>
<dbReference type="EMBL" id="AMYB01000007">
    <property type="protein sequence ID" value="OAD00625.1"/>
    <property type="molecule type" value="Genomic_DNA"/>
</dbReference>
<evidence type="ECO:0000256" key="2">
    <source>
        <dbReference type="ARBA" id="ARBA00022771"/>
    </source>
</evidence>
<evidence type="ECO:0000256" key="4">
    <source>
        <dbReference type="SAM" id="MobiDB-lite"/>
    </source>
</evidence>
<comment type="caution">
    <text evidence="6">The sequence shown here is derived from an EMBL/GenBank/DDBJ whole genome shotgun (WGS) entry which is preliminary data.</text>
</comment>
<proteinExistence type="predicted"/>
<keyword evidence="7" id="KW-1185">Reference proteome</keyword>
<feature type="domain" description="Zinc finger PHD-type" evidence="5">
    <location>
        <begin position="617"/>
        <end position="667"/>
    </location>
</feature>
<dbReference type="SMART" id="SM00249">
    <property type="entry name" value="PHD"/>
    <property type="match status" value="2"/>
</dbReference>
<organism evidence="6 7">
    <name type="scientific">Mucor lusitanicus CBS 277.49</name>
    <dbReference type="NCBI Taxonomy" id="747725"/>
    <lineage>
        <taxon>Eukaryota</taxon>
        <taxon>Fungi</taxon>
        <taxon>Fungi incertae sedis</taxon>
        <taxon>Mucoromycota</taxon>
        <taxon>Mucoromycotina</taxon>
        <taxon>Mucoromycetes</taxon>
        <taxon>Mucorales</taxon>
        <taxon>Mucorineae</taxon>
        <taxon>Mucoraceae</taxon>
        <taxon>Mucor</taxon>
    </lineage>
</organism>
<dbReference type="Gene3D" id="3.30.40.10">
    <property type="entry name" value="Zinc/RING finger domain, C3HC4 (zinc finger)"/>
    <property type="match status" value="2"/>
</dbReference>
<dbReference type="SUPFAM" id="SSF57903">
    <property type="entry name" value="FYVE/PHD zinc finger"/>
    <property type="match status" value="1"/>
</dbReference>
<feature type="compositionally biased region" description="Low complexity" evidence="4">
    <location>
        <begin position="280"/>
        <end position="294"/>
    </location>
</feature>